<keyword evidence="2" id="KW-1185">Reference proteome</keyword>
<dbReference type="Proteomes" id="UP000274131">
    <property type="component" value="Unassembled WGS sequence"/>
</dbReference>
<sequence>MFVQNGDAVEHGTGPGQEEMSEMNLLFCSSSYDIRLNKRIRATFNHRECVTTQMFQAVGNPLHTEGGYRIPYFLDESLINSEINLTLDKSPEQAPVKHMFKCVASAYKTQKLLMLLYGKTRLLSKKMPPSNLTLLTPEM</sequence>
<proteinExistence type="predicted"/>
<reference evidence="1 2" key="2">
    <citation type="submission" date="2018-10" db="EMBL/GenBank/DDBJ databases">
        <authorList>
            <consortium name="Pathogen Informatics"/>
        </authorList>
    </citation>
    <scope>NUCLEOTIDE SEQUENCE [LARGE SCALE GENOMIC DNA]</scope>
</reference>
<reference evidence="3" key="1">
    <citation type="submission" date="2017-02" db="UniProtKB">
        <authorList>
            <consortium name="WormBaseParasite"/>
        </authorList>
    </citation>
    <scope>IDENTIFICATION</scope>
</reference>
<evidence type="ECO:0000313" key="2">
    <source>
        <dbReference type="Proteomes" id="UP000274131"/>
    </source>
</evidence>
<gene>
    <name evidence="1" type="ORF">EVEC_LOCUS9305</name>
</gene>
<dbReference type="EMBL" id="UXUI01009953">
    <property type="protein sequence ID" value="VDD94554.1"/>
    <property type="molecule type" value="Genomic_DNA"/>
</dbReference>
<dbReference type="AlphaFoldDB" id="A0A0N4VGK9"/>
<name>A0A0N4VGK9_ENTVE</name>
<evidence type="ECO:0000313" key="1">
    <source>
        <dbReference type="EMBL" id="VDD94554.1"/>
    </source>
</evidence>
<dbReference type="WBParaSite" id="EVEC_0000993101-mRNA-1">
    <property type="protein sequence ID" value="EVEC_0000993101-mRNA-1"/>
    <property type="gene ID" value="EVEC_0000993101"/>
</dbReference>
<accession>A0A0N4VGK9</accession>
<evidence type="ECO:0000313" key="3">
    <source>
        <dbReference type="WBParaSite" id="EVEC_0000993101-mRNA-1"/>
    </source>
</evidence>
<protein>
    <submittedName>
        <fullName evidence="3">PAZ domain-containing protein</fullName>
    </submittedName>
</protein>
<organism evidence="3">
    <name type="scientific">Enterobius vermicularis</name>
    <name type="common">Human pinworm</name>
    <dbReference type="NCBI Taxonomy" id="51028"/>
    <lineage>
        <taxon>Eukaryota</taxon>
        <taxon>Metazoa</taxon>
        <taxon>Ecdysozoa</taxon>
        <taxon>Nematoda</taxon>
        <taxon>Chromadorea</taxon>
        <taxon>Rhabditida</taxon>
        <taxon>Spirurina</taxon>
        <taxon>Oxyuridomorpha</taxon>
        <taxon>Oxyuroidea</taxon>
        <taxon>Oxyuridae</taxon>
        <taxon>Enterobius</taxon>
    </lineage>
</organism>